<gene>
    <name evidence="3" type="ORF">C2L80_01285</name>
</gene>
<feature type="region of interest" description="Disordered" evidence="1">
    <location>
        <begin position="305"/>
        <end position="325"/>
    </location>
</feature>
<reference evidence="3 4" key="1">
    <citation type="journal article" date="2018" name="Int. J. Syst. Evol. Microbiol.">
        <title>Rubneribacter badeniensis gen. nov., sp. nov. and Enteroscipio rubneri gen. nov., sp. nov., new members of the Eggerthellaceae isolated from human faeces.</title>
        <authorList>
            <person name="Danylec N."/>
            <person name="Gobl A."/>
            <person name="Stoll D.A."/>
            <person name="Hetzer B."/>
            <person name="Kulling S.E."/>
            <person name="Huch M."/>
        </authorList>
    </citation>
    <scope>NUCLEOTIDE SEQUENCE [LARGE SCALE GENOMIC DNA]</scope>
    <source>
        <strain evidence="3 4">ResAG-85</strain>
    </source>
</reference>
<evidence type="ECO:0000256" key="2">
    <source>
        <dbReference type="SAM" id="Phobius"/>
    </source>
</evidence>
<feature type="transmembrane region" description="Helical" evidence="2">
    <location>
        <begin position="58"/>
        <end position="79"/>
    </location>
</feature>
<protein>
    <submittedName>
        <fullName evidence="3">Uncharacterized protein</fullName>
    </submittedName>
</protein>
<keyword evidence="2" id="KW-0472">Membrane</keyword>
<evidence type="ECO:0000256" key="1">
    <source>
        <dbReference type="SAM" id="MobiDB-lite"/>
    </source>
</evidence>
<keyword evidence="4" id="KW-1185">Reference proteome</keyword>
<evidence type="ECO:0000313" key="3">
    <source>
        <dbReference type="EMBL" id="PNV66361.1"/>
    </source>
</evidence>
<comment type="caution">
    <text evidence="3">The sequence shown here is derived from an EMBL/GenBank/DDBJ whole genome shotgun (WGS) entry which is preliminary data.</text>
</comment>
<organism evidence="3 4">
    <name type="scientific">Rubneribacter badeniensis</name>
    <dbReference type="NCBI Taxonomy" id="2070688"/>
    <lineage>
        <taxon>Bacteria</taxon>
        <taxon>Bacillati</taxon>
        <taxon>Actinomycetota</taxon>
        <taxon>Coriobacteriia</taxon>
        <taxon>Eggerthellales</taxon>
        <taxon>Eggerthellaceae</taxon>
        <taxon>Rubneribacter</taxon>
    </lineage>
</organism>
<keyword evidence="2" id="KW-0812">Transmembrane</keyword>
<dbReference type="Proteomes" id="UP000236488">
    <property type="component" value="Unassembled WGS sequence"/>
</dbReference>
<evidence type="ECO:0000313" key="4">
    <source>
        <dbReference type="Proteomes" id="UP000236488"/>
    </source>
</evidence>
<accession>A0A2K2U7R5</accession>
<dbReference type="EMBL" id="PPEL01000003">
    <property type="protein sequence ID" value="PNV66361.1"/>
    <property type="molecule type" value="Genomic_DNA"/>
</dbReference>
<name>A0A2K2U7R5_9ACTN</name>
<dbReference type="RefSeq" id="WP_103262461.1">
    <property type="nucleotide sequence ID" value="NZ_PPEL01000003.1"/>
</dbReference>
<dbReference type="AlphaFoldDB" id="A0A2K2U7R5"/>
<keyword evidence="2" id="KW-1133">Transmembrane helix</keyword>
<sequence length="586" mass="63229">MNEKEFRERYAALQARTAVSPELRESTVKRVVRDSRRNRFRSAAPHKRPAERFAAKRWGAAAACLLVSALAVAGTPTFASLLQGEKDKPGIALDEAAARSGFSVRAYASDGRAALSPGEGDIVVFDRNMGYRLIGGDDYRASGFFSGCLFHVEGEGIARVQANLTGGALYRTTFESPPDASSERSRELAGWKPTSRGTGTYYGGYDLVMAQTVDGQSKVGLTKLLGSTIDVNAQDDPGIADGSTLFGFWTNEGDAPEEIPAVDDPLSFLVDRFEGQRLTVTVTFEDGRTSTQVIELHVGTFRTEREENGAAEVTAERASEEDVERGEAMKSLYGEVVEVDDGAFPLPLEDANNYADKVLPPSMIERRDSLVRAMREGSDGLEDAILAEESLVDADAALSFDSPWEDYATGEAGTSQLEMRDVSVETFDTLPEGTDLASFVYVEDGWLGNFAYMDKCAREVWGYGHNDDGTLSGGEYRFALVSVTVRNPSDEAVQLWPKLLFELAVRHDDGTYDVAVGGYDLDFTASGDVSTLEGHPQAIVLAPGGETRISLLRAAPASALADEGLCLIPSRTSGSDQAAFKLAAQE</sequence>
<proteinExistence type="predicted"/>